<dbReference type="InterPro" id="IPR043129">
    <property type="entry name" value="ATPase_NBD"/>
</dbReference>
<dbReference type="EMBL" id="BAAAPO010000050">
    <property type="protein sequence ID" value="GAA1805620.1"/>
    <property type="molecule type" value="Genomic_DNA"/>
</dbReference>
<dbReference type="Gene3D" id="3.30.420.40">
    <property type="match status" value="2"/>
</dbReference>
<name>A0ABP4Y7U7_9MICO</name>
<keyword evidence="6" id="KW-1185">Reference proteome</keyword>
<proteinExistence type="inferred from homology"/>
<keyword evidence="3" id="KW-0143">Chaperone</keyword>
<dbReference type="PANTHER" id="PTHR19375">
    <property type="entry name" value="HEAT SHOCK PROTEIN 70KDA"/>
    <property type="match status" value="1"/>
</dbReference>
<dbReference type="Pfam" id="PF00012">
    <property type="entry name" value="HSP70"/>
    <property type="match status" value="1"/>
</dbReference>
<evidence type="ECO:0000256" key="3">
    <source>
        <dbReference type="ARBA" id="ARBA00023186"/>
    </source>
</evidence>
<dbReference type="Proteomes" id="UP001499938">
    <property type="component" value="Unassembled WGS sequence"/>
</dbReference>
<gene>
    <name evidence="5" type="ORF">GCM10009811_31430</name>
</gene>
<dbReference type="RefSeq" id="WP_344087659.1">
    <property type="nucleotide sequence ID" value="NZ_BAAAPO010000050.1"/>
</dbReference>
<dbReference type="SUPFAM" id="SSF53067">
    <property type="entry name" value="Actin-like ATPase domain"/>
    <property type="match status" value="2"/>
</dbReference>
<organism evidence="5 6">
    <name type="scientific">Nostocoides veronense</name>
    <dbReference type="NCBI Taxonomy" id="330836"/>
    <lineage>
        <taxon>Bacteria</taxon>
        <taxon>Bacillati</taxon>
        <taxon>Actinomycetota</taxon>
        <taxon>Actinomycetes</taxon>
        <taxon>Micrococcales</taxon>
        <taxon>Intrasporangiaceae</taxon>
        <taxon>Nostocoides</taxon>
    </lineage>
</organism>
<evidence type="ECO:0000256" key="4">
    <source>
        <dbReference type="RuleBase" id="RU003322"/>
    </source>
</evidence>
<dbReference type="Gene3D" id="3.90.640.10">
    <property type="entry name" value="Actin, Chain A, domain 4"/>
    <property type="match status" value="1"/>
</dbReference>
<comment type="similarity">
    <text evidence="4">Belongs to the heat shock protein 70 family.</text>
</comment>
<keyword evidence="1 4" id="KW-0547">Nucleotide-binding</keyword>
<evidence type="ECO:0000313" key="6">
    <source>
        <dbReference type="Proteomes" id="UP001499938"/>
    </source>
</evidence>
<accession>A0ABP4Y7U7</accession>
<evidence type="ECO:0000256" key="2">
    <source>
        <dbReference type="ARBA" id="ARBA00022840"/>
    </source>
</evidence>
<sequence length="598" mass="64981">MSVGFDFGTTNSLVSVVVGDRVIDVMDVETGRPHPSVVRYEGEEVIVGREAKDALGAAGIGVHGNTVKSPKFLLGEEVIAVGGVDRSPVDIVSDVVRYVRTESLRSPQRNVLGDLDNAVVTIPVIMNGLRRAALREAFAGAGMNVVQFVHEPLAALYGFIRGAKDPEEMARRLARRNVLVVDWGGGTLDLTLCRVDDNQIRQLRNGGSDQVGGDEFDKVILDEVVTRFRAREGVSESDLASPEAQLRLLQDAERNKIELSADRVAVTFYRPSYFQSGGTLQYQLTRQELEEITRPLVSAGIAEIKSLLASLSMAPGQVSLVVVVGGMAAMPVIRSRLHELFGPDRVEVPPNSATLISQGAAWIAHDRARLRLAKPIELELARGSRMPLLLAGTEMPMGGEVKSERVHLFCADPTDGIAKFPIATPTRLAAHPQASAHRTSLGIVTIKVDDTAPPLHERLELEVVLDDDLVLSLRASSSRRQDEATSQYYDLEFGLGLPNGADPRVDQDPKESDEVGVRLAPGLVVRANVTRDKDLSAVPGDVLYKHNTSAFARHLENRPDGATQSQVLERLYYQPCSVCGRVWGHPQCRCGTVGNGKR</sequence>
<reference evidence="6" key="1">
    <citation type="journal article" date="2019" name="Int. J. Syst. Evol. Microbiol.">
        <title>The Global Catalogue of Microorganisms (GCM) 10K type strain sequencing project: providing services to taxonomists for standard genome sequencing and annotation.</title>
        <authorList>
            <consortium name="The Broad Institute Genomics Platform"/>
            <consortium name="The Broad Institute Genome Sequencing Center for Infectious Disease"/>
            <person name="Wu L."/>
            <person name="Ma J."/>
        </authorList>
    </citation>
    <scope>NUCLEOTIDE SEQUENCE [LARGE SCALE GENOMIC DNA]</scope>
    <source>
        <strain evidence="6">JCM 15592</strain>
    </source>
</reference>
<comment type="caution">
    <text evidence="5">The sequence shown here is derived from an EMBL/GenBank/DDBJ whole genome shotgun (WGS) entry which is preliminary data.</text>
</comment>
<evidence type="ECO:0000256" key="1">
    <source>
        <dbReference type="ARBA" id="ARBA00022741"/>
    </source>
</evidence>
<dbReference type="PRINTS" id="PR00301">
    <property type="entry name" value="HEATSHOCK70"/>
</dbReference>
<dbReference type="InterPro" id="IPR013126">
    <property type="entry name" value="Hsp_70_fam"/>
</dbReference>
<protein>
    <submittedName>
        <fullName evidence="5">Uncharacterized protein</fullName>
    </submittedName>
</protein>
<keyword evidence="2 4" id="KW-0067">ATP-binding</keyword>
<evidence type="ECO:0000313" key="5">
    <source>
        <dbReference type="EMBL" id="GAA1805620.1"/>
    </source>
</evidence>